<dbReference type="InterPro" id="IPR002401">
    <property type="entry name" value="Cyt_P450_E_grp-I"/>
</dbReference>
<comment type="cofactor">
    <cofactor evidence="1 9">
        <name>heme</name>
        <dbReference type="ChEBI" id="CHEBI:30413"/>
    </cofactor>
</comment>
<evidence type="ECO:0000256" key="4">
    <source>
        <dbReference type="ARBA" id="ARBA00022617"/>
    </source>
</evidence>
<dbReference type="PRINTS" id="PR00463">
    <property type="entry name" value="EP450I"/>
</dbReference>
<protein>
    <recommendedName>
        <fullName evidence="14">Cytochrome P450</fullName>
    </recommendedName>
</protein>
<feature type="binding site" description="axial binding residue" evidence="9">
    <location>
        <position position="424"/>
    </location>
    <ligand>
        <name>heme</name>
        <dbReference type="ChEBI" id="CHEBI:30413"/>
    </ligand>
    <ligandPart>
        <name>Fe</name>
        <dbReference type="ChEBI" id="CHEBI:18248"/>
    </ligandPart>
</feature>
<name>A0A067SR63_GALM3</name>
<dbReference type="PANTHER" id="PTHR46300">
    <property type="entry name" value="P450, PUTATIVE (EUROFUNG)-RELATED-RELATED"/>
    <property type="match status" value="1"/>
</dbReference>
<keyword evidence="4 9" id="KW-0349">Heme</keyword>
<proteinExistence type="inferred from homology"/>
<dbReference type="InterPro" id="IPR001128">
    <property type="entry name" value="Cyt_P450"/>
</dbReference>
<organism evidence="12 13">
    <name type="scientific">Galerina marginata (strain CBS 339.88)</name>
    <dbReference type="NCBI Taxonomy" id="685588"/>
    <lineage>
        <taxon>Eukaryota</taxon>
        <taxon>Fungi</taxon>
        <taxon>Dikarya</taxon>
        <taxon>Basidiomycota</taxon>
        <taxon>Agaricomycotina</taxon>
        <taxon>Agaricomycetes</taxon>
        <taxon>Agaricomycetidae</taxon>
        <taxon>Agaricales</taxon>
        <taxon>Agaricineae</taxon>
        <taxon>Strophariaceae</taxon>
        <taxon>Galerina</taxon>
    </lineage>
</organism>
<dbReference type="SUPFAM" id="SSF48264">
    <property type="entry name" value="Cytochrome P450"/>
    <property type="match status" value="1"/>
</dbReference>
<comment type="similarity">
    <text evidence="3 10">Belongs to the cytochrome P450 family.</text>
</comment>
<evidence type="ECO:0000256" key="11">
    <source>
        <dbReference type="SAM" id="Phobius"/>
    </source>
</evidence>
<dbReference type="OrthoDB" id="2789670at2759"/>
<keyword evidence="11" id="KW-1133">Transmembrane helix</keyword>
<keyword evidence="8 10" id="KW-0503">Monooxygenase</keyword>
<accession>A0A067SR63</accession>
<evidence type="ECO:0000256" key="6">
    <source>
        <dbReference type="ARBA" id="ARBA00023002"/>
    </source>
</evidence>
<dbReference type="CDD" id="cd11065">
    <property type="entry name" value="CYP64-like"/>
    <property type="match status" value="1"/>
</dbReference>
<dbReference type="InterPro" id="IPR036396">
    <property type="entry name" value="Cyt_P450_sf"/>
</dbReference>
<dbReference type="InterPro" id="IPR017972">
    <property type="entry name" value="Cyt_P450_CS"/>
</dbReference>
<evidence type="ECO:0000313" key="13">
    <source>
        <dbReference type="Proteomes" id="UP000027222"/>
    </source>
</evidence>
<keyword evidence="7 9" id="KW-0408">Iron</keyword>
<dbReference type="Pfam" id="PF00067">
    <property type="entry name" value="p450"/>
    <property type="match status" value="1"/>
</dbReference>
<keyword evidence="5 9" id="KW-0479">Metal-binding</keyword>
<dbReference type="HOGENOM" id="CLU_001570_2_3_1"/>
<dbReference type="STRING" id="685588.A0A067SR63"/>
<dbReference type="PROSITE" id="PS00086">
    <property type="entry name" value="CYTOCHROME_P450"/>
    <property type="match status" value="1"/>
</dbReference>
<dbReference type="Gene3D" id="1.10.630.10">
    <property type="entry name" value="Cytochrome P450"/>
    <property type="match status" value="1"/>
</dbReference>
<dbReference type="GO" id="GO:0004497">
    <property type="term" value="F:monooxygenase activity"/>
    <property type="evidence" value="ECO:0007669"/>
    <property type="project" value="UniProtKB-KW"/>
</dbReference>
<dbReference type="Proteomes" id="UP000027222">
    <property type="component" value="Unassembled WGS sequence"/>
</dbReference>
<dbReference type="PANTHER" id="PTHR46300:SF7">
    <property type="entry name" value="P450, PUTATIVE (EUROFUNG)-RELATED"/>
    <property type="match status" value="1"/>
</dbReference>
<evidence type="ECO:0000256" key="8">
    <source>
        <dbReference type="ARBA" id="ARBA00023033"/>
    </source>
</evidence>
<evidence type="ECO:0008006" key="14">
    <source>
        <dbReference type="Google" id="ProtNLM"/>
    </source>
</evidence>
<dbReference type="AlphaFoldDB" id="A0A067SR63"/>
<gene>
    <name evidence="12" type="ORF">GALMADRAFT_142815</name>
</gene>
<keyword evidence="11" id="KW-0472">Membrane</keyword>
<evidence type="ECO:0000313" key="12">
    <source>
        <dbReference type="EMBL" id="KDR72492.1"/>
    </source>
</evidence>
<dbReference type="GO" id="GO:0016705">
    <property type="term" value="F:oxidoreductase activity, acting on paired donors, with incorporation or reduction of molecular oxygen"/>
    <property type="evidence" value="ECO:0007669"/>
    <property type="project" value="InterPro"/>
</dbReference>
<evidence type="ECO:0000256" key="7">
    <source>
        <dbReference type="ARBA" id="ARBA00023004"/>
    </source>
</evidence>
<reference evidence="13" key="1">
    <citation type="journal article" date="2014" name="Proc. Natl. Acad. Sci. U.S.A.">
        <title>Extensive sampling of basidiomycete genomes demonstrates inadequacy of the white-rot/brown-rot paradigm for wood decay fungi.</title>
        <authorList>
            <person name="Riley R."/>
            <person name="Salamov A.A."/>
            <person name="Brown D.W."/>
            <person name="Nagy L.G."/>
            <person name="Floudas D."/>
            <person name="Held B.W."/>
            <person name="Levasseur A."/>
            <person name="Lombard V."/>
            <person name="Morin E."/>
            <person name="Otillar R."/>
            <person name="Lindquist E.A."/>
            <person name="Sun H."/>
            <person name="LaButti K.M."/>
            <person name="Schmutz J."/>
            <person name="Jabbour D."/>
            <person name="Luo H."/>
            <person name="Baker S.E."/>
            <person name="Pisabarro A.G."/>
            <person name="Walton J.D."/>
            <person name="Blanchette R.A."/>
            <person name="Henrissat B."/>
            <person name="Martin F."/>
            <person name="Cullen D."/>
            <person name="Hibbett D.S."/>
            <person name="Grigoriev I.V."/>
        </authorList>
    </citation>
    <scope>NUCLEOTIDE SEQUENCE [LARGE SCALE GENOMIC DNA]</scope>
    <source>
        <strain evidence="13">CBS 339.88</strain>
    </source>
</reference>
<evidence type="ECO:0000256" key="2">
    <source>
        <dbReference type="ARBA" id="ARBA00005179"/>
    </source>
</evidence>
<dbReference type="GO" id="GO:0005506">
    <property type="term" value="F:iron ion binding"/>
    <property type="evidence" value="ECO:0007669"/>
    <property type="project" value="InterPro"/>
</dbReference>
<keyword evidence="6 10" id="KW-0560">Oxidoreductase</keyword>
<evidence type="ECO:0000256" key="3">
    <source>
        <dbReference type="ARBA" id="ARBA00010617"/>
    </source>
</evidence>
<feature type="transmembrane region" description="Helical" evidence="11">
    <location>
        <begin position="6"/>
        <end position="24"/>
    </location>
</feature>
<comment type="pathway">
    <text evidence="2">Secondary metabolite biosynthesis.</text>
</comment>
<keyword evidence="13" id="KW-1185">Reference proteome</keyword>
<evidence type="ECO:0000256" key="1">
    <source>
        <dbReference type="ARBA" id="ARBA00001971"/>
    </source>
</evidence>
<dbReference type="EMBL" id="KL142388">
    <property type="protein sequence ID" value="KDR72492.1"/>
    <property type="molecule type" value="Genomic_DNA"/>
</dbReference>
<dbReference type="GO" id="GO:0020037">
    <property type="term" value="F:heme binding"/>
    <property type="evidence" value="ECO:0007669"/>
    <property type="project" value="InterPro"/>
</dbReference>
<sequence length="488" mass="55631">MEVTLLLYFAFVILPICIISTWFIRRSASYKVFPPGPTPLPFLGNIFDLTSKELWLRAHKWAKIYGEISYLHILGQDVLFLNNAEVSFELLEKRGANYSEKPRLVMVGEMCGCENMVPFTTYNDAFKRRRRLMQLTLGPRSIPNYYPALETETTTFIRSLVSDPTNYIRHIRRYSGGLTLSVVYGYKVASIDDPYLLLAEESVGLLANEMVQGTDIWPVDVFPILQYVPKWFPGASFKRKAVLWKAKMDEFIEKPWIHAKTSMKMGTILPSFCSAHLDKEEELTTKQEDDLKYTANSMYGASADTTITTISHLILAMIYYPEAFLKARQEVEQIVGKDRLPTFSDRDSLPYDLPHSVGTDDIYQGMNIRKGSLVIANIWAMLRDESTYPDASTFRPERFMEGSPETRGDIDPRNFIFGFGRRRCPGADLVDSSIWLLLATMIATVDISKAQNSDGSIIEPEIDFNNMVFRTPAPFQFSATMRSNLADQ</sequence>
<keyword evidence="11" id="KW-0812">Transmembrane</keyword>
<evidence type="ECO:0000256" key="5">
    <source>
        <dbReference type="ARBA" id="ARBA00022723"/>
    </source>
</evidence>
<evidence type="ECO:0000256" key="10">
    <source>
        <dbReference type="RuleBase" id="RU000461"/>
    </source>
</evidence>
<evidence type="ECO:0000256" key="9">
    <source>
        <dbReference type="PIRSR" id="PIRSR602401-1"/>
    </source>
</evidence>
<dbReference type="InterPro" id="IPR050364">
    <property type="entry name" value="Cytochrome_P450_fung"/>
</dbReference>